<organism evidence="1 2">
    <name type="scientific">Enterobacter agglomerans</name>
    <name type="common">Erwinia herbicola</name>
    <name type="synonym">Pantoea agglomerans</name>
    <dbReference type="NCBI Taxonomy" id="549"/>
    <lineage>
        <taxon>Bacteria</taxon>
        <taxon>Pseudomonadati</taxon>
        <taxon>Pseudomonadota</taxon>
        <taxon>Gammaproteobacteria</taxon>
        <taxon>Enterobacterales</taxon>
        <taxon>Erwiniaceae</taxon>
        <taxon>Pantoea</taxon>
        <taxon>Pantoea agglomerans group</taxon>
    </lineage>
</organism>
<proteinExistence type="predicted"/>
<sequence length="518" mass="54947">MLKNTRLTTVLSLSGLFLFLVFLASSLLSVVYLSRSAESLKNLNTEVSATLGVADTTNWMRAARTTLLAAVPHVNNGDKQALDAALKQARFYYDGGLRFMQAYQAAPKMPGEATLAQELAARYTDYTERGVNALFTALNKGDVPAFLTLAGTQVVTLDEAYRVPLDKVIAIHKQSSLDITAQADADTYIAYVAAGVSVMLFILSSAVVAQVLRSVLIRPLKRASEVTAAIGAGDLTSEFHHARNDEMGRLLQGLDKMQLGLKTMVSEIVDGVEEVARVTTQISDGNHSLSSRTEQQAAALEETAASMEELSSTVMLNASNASVASEAARAASGTAAECGAAMEDVVRTMGDIKSSASAISEITSVINSIAFQTNILALNAAVEAARAGEQGRGFAVVANEVRTLAQRSTHSAREIEKLIAESNLNVQQGEQKVTEVSMTTSKIIQDVTGVTTLMSEIASASSEQSKGISQIGTAVTEMDSVTQQNATLVQASAAAANVLEEQVQRLTAITGRFRLEVE</sequence>
<protein>
    <submittedName>
        <fullName evidence="1">Tar ligand binding domain-containing protein</fullName>
    </submittedName>
</protein>
<gene>
    <name evidence="1" type="ORF">JJL49_00445</name>
</gene>
<accession>A0ACC5RGE6</accession>
<dbReference type="EMBL" id="JAEOXF010000001">
    <property type="protein sequence ID" value="MBK4723699.1"/>
    <property type="molecule type" value="Genomic_DNA"/>
</dbReference>
<evidence type="ECO:0000313" key="1">
    <source>
        <dbReference type="EMBL" id="MBK4723699.1"/>
    </source>
</evidence>
<reference evidence="1" key="1">
    <citation type="submission" date="2021-01" db="EMBL/GenBank/DDBJ databases">
        <title>Draft genome of Pantoea agglomerans Eh 335.</title>
        <authorList>
            <person name="Emsley S.A."/>
            <person name="Oline D.K."/>
            <person name="Saw J.H."/>
            <person name="Ushijima B."/>
            <person name="Videau P."/>
            <person name="Koyack M.J."/>
        </authorList>
    </citation>
    <scope>NUCLEOTIDE SEQUENCE</scope>
    <source>
        <strain evidence="1">Eh 335</strain>
    </source>
</reference>
<name>A0ACC5RGE6_ENTAG</name>
<dbReference type="Proteomes" id="UP000633731">
    <property type="component" value="Unassembled WGS sequence"/>
</dbReference>
<evidence type="ECO:0000313" key="2">
    <source>
        <dbReference type="Proteomes" id="UP000633731"/>
    </source>
</evidence>
<keyword evidence="2" id="KW-1185">Reference proteome</keyword>
<comment type="caution">
    <text evidence="1">The sequence shown here is derived from an EMBL/GenBank/DDBJ whole genome shotgun (WGS) entry which is preliminary data.</text>
</comment>